<reference evidence="15 16" key="1">
    <citation type="journal article" date="2014" name="Genome Announc.">
        <title>Complete genome sequence of Magnetospirillum gryphiswaldense MSR-1.</title>
        <authorList>
            <person name="Wang X."/>
            <person name="Wang Q."/>
            <person name="Zhang W."/>
            <person name="Wang Y."/>
            <person name="Li L."/>
            <person name="Wen T."/>
            <person name="Zhang T."/>
            <person name="Zhang Y."/>
            <person name="Xu J."/>
            <person name="Hu J."/>
            <person name="Li S."/>
            <person name="Liu L."/>
            <person name="Liu J."/>
            <person name="Jiang W."/>
            <person name="Tian J."/>
            <person name="Li Y."/>
            <person name="Schuler D."/>
            <person name="Wang L."/>
            <person name="Li J."/>
        </authorList>
    </citation>
    <scope>NUCLEOTIDE SEQUENCE [LARGE SCALE GENOMIC DNA]</scope>
    <source>
        <strain evidence="16">DSM 6361 / JCM 21280 / NBRC 15271 / MSR-1</strain>
    </source>
</reference>
<evidence type="ECO:0000256" key="1">
    <source>
        <dbReference type="ARBA" id="ARBA00002313"/>
    </source>
</evidence>
<feature type="transmembrane region" description="Helical" evidence="14">
    <location>
        <begin position="107"/>
        <end position="126"/>
    </location>
</feature>
<feature type="transmembrane region" description="Helical" evidence="14">
    <location>
        <begin position="194"/>
        <end position="223"/>
    </location>
</feature>
<evidence type="ECO:0000256" key="3">
    <source>
        <dbReference type="ARBA" id="ARBA00008034"/>
    </source>
</evidence>
<feature type="transmembrane region" description="Helical" evidence="14">
    <location>
        <begin position="26"/>
        <end position="50"/>
    </location>
</feature>
<feature type="transmembrane region" description="Helical" evidence="14">
    <location>
        <begin position="261"/>
        <end position="278"/>
    </location>
</feature>
<keyword evidence="10" id="KW-0406">Ion transport</keyword>
<keyword evidence="5" id="KW-1003">Cell membrane</keyword>
<feature type="transmembrane region" description="Helical" evidence="14">
    <location>
        <begin position="133"/>
        <end position="164"/>
    </location>
</feature>
<protein>
    <recommendedName>
        <fullName evidence="12">High-affinity zinc uptake system membrane protein ZnuB</fullName>
    </recommendedName>
</protein>
<dbReference type="GO" id="GO:0010043">
    <property type="term" value="P:response to zinc ion"/>
    <property type="evidence" value="ECO:0007669"/>
    <property type="project" value="TreeGrafter"/>
</dbReference>
<dbReference type="EMBL" id="HG794546">
    <property type="protein sequence ID" value="CDK99349.1"/>
    <property type="molecule type" value="Genomic_DNA"/>
</dbReference>
<evidence type="ECO:0000256" key="11">
    <source>
        <dbReference type="ARBA" id="ARBA00023136"/>
    </source>
</evidence>
<evidence type="ECO:0000313" key="16">
    <source>
        <dbReference type="Proteomes" id="UP000018922"/>
    </source>
</evidence>
<organism evidence="15 16">
    <name type="scientific">Magnetospirillum gryphiswaldense (strain DSM 6361 / JCM 21280 / NBRC 15271 / MSR-1)</name>
    <dbReference type="NCBI Taxonomy" id="431944"/>
    <lineage>
        <taxon>Bacteria</taxon>
        <taxon>Pseudomonadati</taxon>
        <taxon>Pseudomonadota</taxon>
        <taxon>Alphaproteobacteria</taxon>
        <taxon>Rhodospirillales</taxon>
        <taxon>Rhodospirillaceae</taxon>
        <taxon>Magnetospirillum</taxon>
    </lineage>
</organism>
<keyword evidence="7" id="KW-0862">Zinc</keyword>
<dbReference type="HOGENOM" id="CLU_028808_3_2_5"/>
<evidence type="ECO:0000256" key="10">
    <source>
        <dbReference type="ARBA" id="ARBA00023065"/>
    </source>
</evidence>
<dbReference type="STRING" id="1430440.MGMSRv2__2134"/>
<dbReference type="Gene3D" id="1.10.3470.10">
    <property type="entry name" value="ABC transporter involved in vitamin B12 uptake, BtuC"/>
    <property type="match status" value="1"/>
</dbReference>
<evidence type="ECO:0000256" key="6">
    <source>
        <dbReference type="ARBA" id="ARBA00022692"/>
    </source>
</evidence>
<evidence type="ECO:0000256" key="9">
    <source>
        <dbReference type="ARBA" id="ARBA00022989"/>
    </source>
</evidence>
<proteinExistence type="inferred from homology"/>
<feature type="transmembrane region" description="Helical" evidence="14">
    <location>
        <begin position="235"/>
        <end position="255"/>
    </location>
</feature>
<keyword evidence="9 14" id="KW-1133">Transmembrane helix</keyword>
<evidence type="ECO:0000256" key="14">
    <source>
        <dbReference type="SAM" id="Phobius"/>
    </source>
</evidence>
<sequence length="281" mass="28769">MTTPIVPTARSSTSTFTDRIAAMDEFLLRALAAGLGLALVAGPFGCFVVWRRMAYFGDTLAHSALLGVVLGMVAGLSPSLGIAVLAVALAVVLGLSQGQKKLASDTVLGIVSHGALAAGLVALSLLDDVRVNLVGWLLGDILAVGWIDVAVIWGGGAVALLALWKLWPSLLATTIDEDLAAAEGHDVTRARLGLMLLIALVVAGAMKVVGVLLVTALLIVPAAAARALARTPEQMALWASALGMVAVVCGLGGSWRFDTPSGPSVVLAAVVLFGLVRLSRR</sequence>
<evidence type="ECO:0000256" key="13">
    <source>
        <dbReference type="RuleBase" id="RU003943"/>
    </source>
</evidence>
<dbReference type="GO" id="GO:0055085">
    <property type="term" value="P:transmembrane transport"/>
    <property type="evidence" value="ECO:0007669"/>
    <property type="project" value="InterPro"/>
</dbReference>
<dbReference type="InterPro" id="IPR037294">
    <property type="entry name" value="ABC_BtuC-like"/>
</dbReference>
<keyword evidence="16" id="KW-1185">Reference proteome</keyword>
<dbReference type="SUPFAM" id="SSF81345">
    <property type="entry name" value="ABC transporter involved in vitamin B12 uptake, BtuC"/>
    <property type="match status" value="1"/>
</dbReference>
<evidence type="ECO:0000256" key="2">
    <source>
        <dbReference type="ARBA" id="ARBA00004651"/>
    </source>
</evidence>
<evidence type="ECO:0000256" key="8">
    <source>
        <dbReference type="ARBA" id="ARBA00022906"/>
    </source>
</evidence>
<comment type="subcellular location">
    <subcellularLocation>
        <location evidence="2 13">Cell membrane</location>
        <topology evidence="2 13">Multi-pass membrane protein</topology>
    </subcellularLocation>
</comment>
<dbReference type="PANTHER" id="PTHR30477">
    <property type="entry name" value="ABC-TRANSPORTER METAL-BINDING PROTEIN"/>
    <property type="match status" value="1"/>
</dbReference>
<keyword evidence="8" id="KW-0864">Zinc transport</keyword>
<dbReference type="AlphaFoldDB" id="V6F1N1"/>
<dbReference type="GO" id="GO:0006829">
    <property type="term" value="P:zinc ion transport"/>
    <property type="evidence" value="ECO:0007669"/>
    <property type="project" value="UniProtKB-KW"/>
</dbReference>
<keyword evidence="4 13" id="KW-0813">Transport</keyword>
<evidence type="ECO:0000256" key="12">
    <source>
        <dbReference type="ARBA" id="ARBA00040080"/>
    </source>
</evidence>
<gene>
    <name evidence="15" type="primary">znuB</name>
    <name evidence="15" type="ordered locus">MGMSRv2__2134</name>
</gene>
<dbReference type="Pfam" id="PF00950">
    <property type="entry name" value="ABC-3"/>
    <property type="match status" value="1"/>
</dbReference>
<dbReference type="GO" id="GO:0043190">
    <property type="term" value="C:ATP-binding cassette (ABC) transporter complex"/>
    <property type="evidence" value="ECO:0007669"/>
    <property type="project" value="InterPro"/>
</dbReference>
<dbReference type="InterPro" id="IPR001626">
    <property type="entry name" value="ABC_TroCD"/>
</dbReference>
<accession>V6F1N1</accession>
<dbReference type="CDD" id="cd06550">
    <property type="entry name" value="TM_ABC_iron-siderophores_like"/>
    <property type="match status" value="1"/>
</dbReference>
<keyword evidence="6 13" id="KW-0812">Transmembrane</keyword>
<keyword evidence="11 14" id="KW-0472">Membrane</keyword>
<dbReference type="KEGG" id="mgy:MGMSRv2__2134"/>
<evidence type="ECO:0000256" key="4">
    <source>
        <dbReference type="ARBA" id="ARBA00022448"/>
    </source>
</evidence>
<feature type="transmembrane region" description="Helical" evidence="14">
    <location>
        <begin position="62"/>
        <end position="95"/>
    </location>
</feature>
<comment type="function">
    <text evidence="1">Involved in the high-affinity zinc uptake transport system.</text>
</comment>
<dbReference type="PANTHER" id="PTHR30477:SF23">
    <property type="entry name" value="HIGH-AFFINITY ZINC UPTAKE SYSTEM MEMBRANE PROTEIN ZNUB"/>
    <property type="match status" value="1"/>
</dbReference>
<dbReference type="eggNOG" id="COG1108">
    <property type="taxonomic scope" value="Bacteria"/>
</dbReference>
<comment type="similarity">
    <text evidence="3 13">Belongs to the ABC-3 integral membrane protein family.</text>
</comment>
<evidence type="ECO:0000256" key="5">
    <source>
        <dbReference type="ARBA" id="ARBA00022475"/>
    </source>
</evidence>
<evidence type="ECO:0000313" key="15">
    <source>
        <dbReference type="EMBL" id="CDK99349.1"/>
    </source>
</evidence>
<dbReference type="Proteomes" id="UP000018922">
    <property type="component" value="Chromosome I"/>
</dbReference>
<evidence type="ECO:0000256" key="7">
    <source>
        <dbReference type="ARBA" id="ARBA00022833"/>
    </source>
</evidence>
<name>V6F1N1_MAGGM</name>